<gene>
    <name evidence="2" type="ORF">CO018_02670</name>
</gene>
<accession>A0A2M8G3U3</accession>
<dbReference type="InterPro" id="IPR018541">
    <property type="entry name" value="Ftsk_gamma"/>
</dbReference>
<dbReference type="Proteomes" id="UP000229739">
    <property type="component" value="Unassembled WGS sequence"/>
</dbReference>
<protein>
    <recommendedName>
        <fullName evidence="1">FtsK gamma domain-containing protein</fullName>
    </recommendedName>
</protein>
<dbReference type="EMBL" id="PFQV01000045">
    <property type="protein sequence ID" value="PJC66313.1"/>
    <property type="molecule type" value="Genomic_DNA"/>
</dbReference>
<proteinExistence type="predicted"/>
<dbReference type="InterPro" id="IPR036388">
    <property type="entry name" value="WH-like_DNA-bd_sf"/>
</dbReference>
<dbReference type="Gene3D" id="1.10.10.10">
    <property type="entry name" value="Winged helix-like DNA-binding domain superfamily/Winged helix DNA-binding domain"/>
    <property type="match status" value="1"/>
</dbReference>
<reference evidence="3" key="1">
    <citation type="submission" date="2017-09" db="EMBL/GenBank/DDBJ databases">
        <title>Depth-based differentiation of microbial function through sediment-hosted aquifers and enrichment of novel symbionts in the deep terrestrial subsurface.</title>
        <authorList>
            <person name="Probst A.J."/>
            <person name="Ladd B."/>
            <person name="Jarett J.K."/>
            <person name="Geller-Mcgrath D.E."/>
            <person name="Sieber C.M.K."/>
            <person name="Emerson J.B."/>
            <person name="Anantharaman K."/>
            <person name="Thomas B.C."/>
            <person name="Malmstrom R."/>
            <person name="Stieglmeier M."/>
            <person name="Klingl A."/>
            <person name="Woyke T."/>
            <person name="Ryan C.M."/>
            <person name="Banfield J.F."/>
        </authorList>
    </citation>
    <scope>NUCLEOTIDE SEQUENCE [LARGE SCALE GENOMIC DNA]</scope>
</reference>
<dbReference type="Pfam" id="PF09397">
    <property type="entry name" value="FtsK_gamma"/>
    <property type="match status" value="1"/>
</dbReference>
<evidence type="ECO:0000313" key="3">
    <source>
        <dbReference type="Proteomes" id="UP000229739"/>
    </source>
</evidence>
<dbReference type="InterPro" id="IPR036390">
    <property type="entry name" value="WH_DNA-bd_sf"/>
</dbReference>
<sequence length="56" mass="6033">SLLQRRLSIGYARAARIIDQLERAGVVGPGAGAKARDILISNSETFLATRHRAEGE</sequence>
<dbReference type="AlphaFoldDB" id="A0A2M8G3U3"/>
<name>A0A2M8G3U3_9BACT</name>
<evidence type="ECO:0000313" key="2">
    <source>
        <dbReference type="EMBL" id="PJC66313.1"/>
    </source>
</evidence>
<feature type="domain" description="FtsK gamma" evidence="1">
    <location>
        <begin position="1"/>
        <end position="43"/>
    </location>
</feature>
<organism evidence="2 3">
    <name type="scientific">Candidatus Beckwithbacteria bacterium CG_4_9_14_0_2_um_filter_47_11</name>
    <dbReference type="NCBI Taxonomy" id="1974494"/>
    <lineage>
        <taxon>Bacteria</taxon>
        <taxon>Candidatus Beckwithiibacteriota</taxon>
    </lineage>
</organism>
<dbReference type="SMART" id="SM00843">
    <property type="entry name" value="Ftsk_gamma"/>
    <property type="match status" value="1"/>
</dbReference>
<dbReference type="SUPFAM" id="SSF46785">
    <property type="entry name" value="Winged helix' DNA-binding domain"/>
    <property type="match status" value="1"/>
</dbReference>
<evidence type="ECO:0000259" key="1">
    <source>
        <dbReference type="SMART" id="SM00843"/>
    </source>
</evidence>
<comment type="caution">
    <text evidence="2">The sequence shown here is derived from an EMBL/GenBank/DDBJ whole genome shotgun (WGS) entry which is preliminary data.</text>
</comment>
<feature type="non-terminal residue" evidence="2">
    <location>
        <position position="1"/>
    </location>
</feature>